<protein>
    <submittedName>
        <fullName evidence="7">Uncharacterized protein LOC112043316</fullName>
    </submittedName>
</protein>
<evidence type="ECO:0000313" key="6">
    <source>
        <dbReference type="Proteomes" id="UP001652582"/>
    </source>
</evidence>
<evidence type="ECO:0000259" key="5">
    <source>
        <dbReference type="Pfam" id="PF21362"/>
    </source>
</evidence>
<accession>A0A6J1MVC7</accession>
<dbReference type="GO" id="GO:0061630">
    <property type="term" value="F:ubiquitin protein ligase activity"/>
    <property type="evidence" value="ECO:0007669"/>
    <property type="project" value="TreeGrafter"/>
</dbReference>
<evidence type="ECO:0000256" key="4">
    <source>
        <dbReference type="SAM" id="MobiDB-lite"/>
    </source>
</evidence>
<keyword evidence="1" id="KW-0479">Metal-binding</keyword>
<dbReference type="Pfam" id="PF21362">
    <property type="entry name" value="Sina_RING"/>
    <property type="match status" value="1"/>
</dbReference>
<dbReference type="GO" id="GO:0008270">
    <property type="term" value="F:zinc ion binding"/>
    <property type="evidence" value="ECO:0007669"/>
    <property type="project" value="UniProtKB-KW"/>
</dbReference>
<dbReference type="InterPro" id="IPR052088">
    <property type="entry name" value="E3_ubiquitin-ligase_SINA"/>
</dbReference>
<feature type="region of interest" description="Disordered" evidence="4">
    <location>
        <begin position="531"/>
        <end position="565"/>
    </location>
</feature>
<keyword evidence="3" id="KW-0862">Zinc</keyword>
<gene>
    <name evidence="7" type="primary">LOC112043316</name>
</gene>
<dbReference type="GeneID" id="112043316"/>
<feature type="compositionally biased region" description="Basic and acidic residues" evidence="4">
    <location>
        <begin position="412"/>
        <end position="421"/>
    </location>
</feature>
<evidence type="ECO:0000256" key="3">
    <source>
        <dbReference type="ARBA" id="ARBA00022833"/>
    </source>
</evidence>
<dbReference type="CDD" id="cd16571">
    <property type="entry name" value="RING-HC_SIAHs"/>
    <property type="match status" value="1"/>
</dbReference>
<evidence type="ECO:0000256" key="1">
    <source>
        <dbReference type="ARBA" id="ARBA00022723"/>
    </source>
</evidence>
<dbReference type="KEGG" id="bany:112043316"/>
<feature type="domain" description="E3 ubiquitin-protein ligase Sina-like RING finger" evidence="5">
    <location>
        <begin position="21"/>
        <end position="55"/>
    </location>
</feature>
<feature type="compositionally biased region" description="Acidic residues" evidence="4">
    <location>
        <begin position="102"/>
        <end position="115"/>
    </location>
</feature>
<keyword evidence="2" id="KW-0863">Zinc-finger</keyword>
<feature type="compositionally biased region" description="Polar residues" evidence="4">
    <location>
        <begin position="383"/>
        <end position="402"/>
    </location>
</feature>
<dbReference type="Proteomes" id="UP001652582">
    <property type="component" value="Chromosome 4"/>
</dbReference>
<feature type="compositionally biased region" description="Basic residues" evidence="4">
    <location>
        <begin position="427"/>
        <end position="437"/>
    </location>
</feature>
<feature type="compositionally biased region" description="Low complexity" evidence="4">
    <location>
        <begin position="82"/>
        <end position="95"/>
    </location>
</feature>
<feature type="region of interest" description="Disordered" evidence="4">
    <location>
        <begin position="82"/>
        <end position="115"/>
    </location>
</feature>
<reference evidence="7" key="1">
    <citation type="submission" date="2025-08" db="UniProtKB">
        <authorList>
            <consortium name="RefSeq"/>
        </authorList>
    </citation>
    <scope>IDENTIFICATION</scope>
</reference>
<name>A0A6J1MVC7_BICAN</name>
<dbReference type="InterPro" id="IPR013083">
    <property type="entry name" value="Znf_RING/FYVE/PHD"/>
</dbReference>
<dbReference type="PANTHER" id="PTHR10315:SF117">
    <property type="entry name" value="RING-TYPE E3 UBIQUITIN TRANSFERASE"/>
    <property type="match status" value="1"/>
</dbReference>
<evidence type="ECO:0000313" key="7">
    <source>
        <dbReference type="RefSeq" id="XP_023934426.2"/>
    </source>
</evidence>
<feature type="compositionally biased region" description="Low complexity" evidence="4">
    <location>
        <begin position="531"/>
        <end position="555"/>
    </location>
</feature>
<dbReference type="SUPFAM" id="SSF57850">
    <property type="entry name" value="RING/U-box"/>
    <property type="match status" value="1"/>
</dbReference>
<proteinExistence type="predicted"/>
<sequence>MGEKPEVKLESLLNLDDLLQCPVCYEIPPGQIFQCNEGHHVCGGCKLRLDVCPVCRALFFGTRNYAMEELISNFRKMRSLKNSSKASGSGSSQSSTPAQENASEECENNANEDEDGQSVINNYFERNRRPPQACSGLFRCLCCKPGSTARLPAARLLNHLRYFHAPDLIEGRSENGEYLQAWQFATVPGKFVIAVRIADMGIFFLTIDITATTLCAWVSMAVSPWIAHEFTYTITICGNDREAIFSDSVWSVRSCEGTLKKRGNCLVVSDADALALTAPPTISGKLSVRRVPFSELTAQTSPRTVLRIANRVQLPDDMDDFVHDVRNHMDPFVHDVRNHLDPFVHDVRNDLEPFVHDIQDNVARLTQVFANLDRQASLLQSRIEQSVQPQASTAHNAAQASDSDVEPPQPSEPREPREPRPEAGLSRHARKRLKQRMRAALDRPIPPDASTSNIQNQPSQSRQNGPVSQPSQNVSQGTSATSTAQRNNNRQSAENLGATENGPHRQHRNNILNDEMHDEVYNGVAYNLTSQSAPAAPTASSSTAAQSSSQTGNGNRNKKKRRHRR</sequence>
<organism evidence="6 7">
    <name type="scientific">Bicyclus anynana</name>
    <name type="common">Squinting bush brown butterfly</name>
    <dbReference type="NCBI Taxonomy" id="110368"/>
    <lineage>
        <taxon>Eukaryota</taxon>
        <taxon>Metazoa</taxon>
        <taxon>Ecdysozoa</taxon>
        <taxon>Arthropoda</taxon>
        <taxon>Hexapoda</taxon>
        <taxon>Insecta</taxon>
        <taxon>Pterygota</taxon>
        <taxon>Neoptera</taxon>
        <taxon>Endopterygota</taxon>
        <taxon>Lepidoptera</taxon>
        <taxon>Glossata</taxon>
        <taxon>Ditrysia</taxon>
        <taxon>Papilionoidea</taxon>
        <taxon>Nymphalidae</taxon>
        <taxon>Satyrinae</taxon>
        <taxon>Satyrini</taxon>
        <taxon>Mycalesina</taxon>
        <taxon>Bicyclus</taxon>
    </lineage>
</organism>
<dbReference type="RefSeq" id="XP_023934426.2">
    <property type="nucleotide sequence ID" value="XM_024078658.2"/>
</dbReference>
<dbReference type="InterPro" id="IPR049548">
    <property type="entry name" value="Sina-like_RING"/>
</dbReference>
<feature type="compositionally biased region" description="Polar residues" evidence="4">
    <location>
        <begin position="449"/>
        <end position="494"/>
    </location>
</feature>
<dbReference type="GO" id="GO:0005737">
    <property type="term" value="C:cytoplasm"/>
    <property type="evidence" value="ECO:0007669"/>
    <property type="project" value="TreeGrafter"/>
</dbReference>
<feature type="compositionally biased region" description="Basic residues" evidence="4">
    <location>
        <begin position="556"/>
        <end position="565"/>
    </location>
</feature>
<feature type="region of interest" description="Disordered" evidence="4">
    <location>
        <begin position="383"/>
        <end position="508"/>
    </location>
</feature>
<dbReference type="Gene3D" id="3.30.40.10">
    <property type="entry name" value="Zinc/RING finger domain, C3HC4 (zinc finger)"/>
    <property type="match status" value="1"/>
</dbReference>
<evidence type="ECO:0000256" key="2">
    <source>
        <dbReference type="ARBA" id="ARBA00022771"/>
    </source>
</evidence>
<dbReference type="PANTHER" id="PTHR10315">
    <property type="entry name" value="E3 UBIQUITIN PROTEIN LIGASE SIAH"/>
    <property type="match status" value="1"/>
</dbReference>
<dbReference type="OrthoDB" id="4788989at2759"/>
<keyword evidence="6" id="KW-1185">Reference proteome</keyword>
<dbReference type="AlphaFoldDB" id="A0A6J1MVC7"/>